<protein>
    <submittedName>
        <fullName evidence="1">Uncharacterized protein</fullName>
    </submittedName>
</protein>
<organism evidence="1 2">
    <name type="scientific">Streptomyces iakyrus</name>
    <dbReference type="NCBI Taxonomy" id="68219"/>
    <lineage>
        <taxon>Bacteria</taxon>
        <taxon>Bacillati</taxon>
        <taxon>Actinomycetota</taxon>
        <taxon>Actinomycetes</taxon>
        <taxon>Kitasatosporales</taxon>
        <taxon>Streptomycetaceae</taxon>
        <taxon>Streptomyces</taxon>
    </lineage>
</organism>
<dbReference type="EMBL" id="JBIVGG010000022">
    <property type="protein sequence ID" value="MFJ4084962.1"/>
    <property type="molecule type" value="Genomic_DNA"/>
</dbReference>
<keyword evidence="2" id="KW-1185">Reference proteome</keyword>
<dbReference type="Proteomes" id="UP001617511">
    <property type="component" value="Unassembled WGS sequence"/>
</dbReference>
<evidence type="ECO:0000313" key="1">
    <source>
        <dbReference type="EMBL" id="MFJ4084962.1"/>
    </source>
</evidence>
<dbReference type="RefSeq" id="WP_402076316.1">
    <property type="nucleotide sequence ID" value="NZ_JBIVGG010000022.1"/>
</dbReference>
<evidence type="ECO:0000313" key="2">
    <source>
        <dbReference type="Proteomes" id="UP001617511"/>
    </source>
</evidence>
<reference evidence="1 2" key="1">
    <citation type="submission" date="2024-10" db="EMBL/GenBank/DDBJ databases">
        <title>The Natural Products Discovery Center: Release of the First 8490 Sequenced Strains for Exploring Actinobacteria Biosynthetic Diversity.</title>
        <authorList>
            <person name="Kalkreuter E."/>
            <person name="Kautsar S.A."/>
            <person name="Yang D."/>
            <person name="Bader C.D."/>
            <person name="Teijaro C.N."/>
            <person name="Fluegel L."/>
            <person name="Davis C.M."/>
            <person name="Simpson J.R."/>
            <person name="Lauterbach L."/>
            <person name="Steele A.D."/>
            <person name="Gui C."/>
            <person name="Meng S."/>
            <person name="Li G."/>
            <person name="Viehrig K."/>
            <person name="Ye F."/>
            <person name="Su P."/>
            <person name="Kiefer A.F."/>
            <person name="Nichols A."/>
            <person name="Cepeda A.J."/>
            <person name="Yan W."/>
            <person name="Fan B."/>
            <person name="Jiang Y."/>
            <person name="Adhikari A."/>
            <person name="Zheng C.-J."/>
            <person name="Schuster L."/>
            <person name="Cowan T.M."/>
            <person name="Smanski M.J."/>
            <person name="Chevrette M.G."/>
            <person name="De Carvalho L.P.S."/>
            <person name="Shen B."/>
        </authorList>
    </citation>
    <scope>NUCLEOTIDE SEQUENCE [LARGE SCALE GENOMIC DNA]</scope>
    <source>
        <strain evidence="1 2">NPDC089932</strain>
    </source>
</reference>
<accession>A0ABW8FSA3</accession>
<name>A0ABW8FSA3_9ACTN</name>
<gene>
    <name evidence="1" type="ORF">ACIP2Z_39215</name>
</gene>
<proteinExistence type="predicted"/>
<comment type="caution">
    <text evidence="1">The sequence shown here is derived from an EMBL/GenBank/DDBJ whole genome shotgun (WGS) entry which is preliminary data.</text>
</comment>
<sequence length="178" mass="20162">MSTTAAPFVGQYAQAAQRARTVAEIARDRFTADDNVRAALYTIAARLDAAAREFDAVPPGAYEELPTEATEELFMAEQIAVEHPAALFPAELGEYVLVPLVDRELPFPRRLNPVNPGFAKFAQRETEQAHALHLLHADGPHQWERTEDWLHQVFKVWEKHLRLEAEVRVDNGRPDDQR</sequence>